<gene>
    <name evidence="2" type="ORF">TrCOL_g1940</name>
</gene>
<dbReference type="Proteomes" id="UP001165065">
    <property type="component" value="Unassembled WGS sequence"/>
</dbReference>
<evidence type="ECO:0000313" key="2">
    <source>
        <dbReference type="EMBL" id="GMI31683.1"/>
    </source>
</evidence>
<dbReference type="AlphaFoldDB" id="A0A9W7G4E7"/>
<feature type="region of interest" description="Disordered" evidence="1">
    <location>
        <begin position="165"/>
        <end position="189"/>
    </location>
</feature>
<reference evidence="3" key="1">
    <citation type="journal article" date="2023" name="Commun. Biol.">
        <title>Genome analysis of Parmales, the sister group of diatoms, reveals the evolutionary specialization of diatoms from phago-mixotrophs to photoautotrophs.</title>
        <authorList>
            <person name="Ban H."/>
            <person name="Sato S."/>
            <person name="Yoshikawa S."/>
            <person name="Yamada K."/>
            <person name="Nakamura Y."/>
            <person name="Ichinomiya M."/>
            <person name="Sato N."/>
            <person name="Blanc-Mathieu R."/>
            <person name="Endo H."/>
            <person name="Kuwata A."/>
            <person name="Ogata H."/>
        </authorList>
    </citation>
    <scope>NUCLEOTIDE SEQUENCE [LARGE SCALE GENOMIC DNA]</scope>
</reference>
<evidence type="ECO:0000256" key="1">
    <source>
        <dbReference type="SAM" id="MobiDB-lite"/>
    </source>
</evidence>
<dbReference type="OrthoDB" id="10545197at2759"/>
<feature type="compositionally biased region" description="Low complexity" evidence="1">
    <location>
        <begin position="176"/>
        <end position="189"/>
    </location>
</feature>
<evidence type="ECO:0000313" key="3">
    <source>
        <dbReference type="Proteomes" id="UP001165065"/>
    </source>
</evidence>
<accession>A0A9W7G4E7</accession>
<protein>
    <submittedName>
        <fullName evidence="2">Uncharacterized protein</fullName>
    </submittedName>
</protein>
<dbReference type="EMBL" id="BRYA01000010">
    <property type="protein sequence ID" value="GMI31683.1"/>
    <property type="molecule type" value="Genomic_DNA"/>
</dbReference>
<organism evidence="2 3">
    <name type="scientific">Triparma columacea</name>
    <dbReference type="NCBI Taxonomy" id="722753"/>
    <lineage>
        <taxon>Eukaryota</taxon>
        <taxon>Sar</taxon>
        <taxon>Stramenopiles</taxon>
        <taxon>Ochrophyta</taxon>
        <taxon>Bolidophyceae</taxon>
        <taxon>Parmales</taxon>
        <taxon>Triparmaceae</taxon>
        <taxon>Triparma</taxon>
    </lineage>
</organism>
<name>A0A9W7G4E7_9STRA</name>
<sequence>MDGESKMFPVGLFLDLPATDAKIMSSGKPIRLPRAHHSSSTDYVFLDFTLGRIEVRSSVKSSCLCNASLSVPGKKRRRGGCDTCNLVSKERQSFYPKKLLRIVGTKLQNQRPSFTVSLVPNPPPSFVYLNGQLLTSTPSALRHGDKISFVKPPELPAPLTFTFVTSNPTPSPSPNSPSSLSLSTMPAMSSQSKQTLSELSVPLPAYNYSSSMTLSGGLEVPSSTPDFQSCSGSIALKFFSPPSTPSPPVTMFADLSKEEVGEMELKTAYAKTVAELILNNSTNQQANIFKGCKVGATSKTST</sequence>
<comment type="caution">
    <text evidence="2">The sequence shown here is derived from an EMBL/GenBank/DDBJ whole genome shotgun (WGS) entry which is preliminary data.</text>
</comment>
<proteinExistence type="predicted"/>
<keyword evidence="3" id="KW-1185">Reference proteome</keyword>